<dbReference type="PRINTS" id="PR00081">
    <property type="entry name" value="GDHRDH"/>
</dbReference>
<dbReference type="Gene3D" id="3.40.50.720">
    <property type="entry name" value="NAD(P)-binding Rossmann-like Domain"/>
    <property type="match status" value="1"/>
</dbReference>
<keyword evidence="1" id="KW-0521">NADP</keyword>
<accession>A0A139HQ77</accession>
<organism evidence="3 4">
    <name type="scientific">Pseudocercospora eumusae</name>
    <dbReference type="NCBI Taxonomy" id="321146"/>
    <lineage>
        <taxon>Eukaryota</taxon>
        <taxon>Fungi</taxon>
        <taxon>Dikarya</taxon>
        <taxon>Ascomycota</taxon>
        <taxon>Pezizomycotina</taxon>
        <taxon>Dothideomycetes</taxon>
        <taxon>Dothideomycetidae</taxon>
        <taxon>Mycosphaerellales</taxon>
        <taxon>Mycosphaerellaceae</taxon>
        <taxon>Pseudocercospora</taxon>
    </lineage>
</organism>
<sequence length="572" mass="61470">MSAQQPVLVESASLHGKVALITGAGRGIGRGCAIELGKRGASVVVNYQSSKKDAEDVCKIIEATGTGAKAVAIQADVSKPSEIERLFQETKKAFGKINIVMSNSGTESWDKTEEITEEKYDHVFNLNARAQFFVGQAAWKHLEDNGRLILMSSIAAGLLGVRDHVLYNASKMAVIGMIKAFATDFGVRGITVNGVAPGGIKSDMFTQNAWHYIPGATPDWPAEKIEGMMAEHCPLKRCATPEDVARVVAFIASEDGGWVNGQVITISGAQASPYILPFVNALESAGHTVSVIVPDAQRSWIGKAHIVGQDVRTTFYWPPAQAPEVHSDTSSSTDNGKHPWVLVNGTPAGCAQIGLSHFFQDRGPVDLVISGPNYGRNTTAVFALSSGTLGAALEASVCGYRAIALSFAFFDRNNDAEVVAESCKQGVRVAEFLAKNAPWEPAQLYSVNVPVKKGCSEAPVRWTKMLQNQWKKGACFQELPSGAAVDDPASEEAQLRKQEAKEAGEMSGTATPSNNWKHRHFKWAPRFTDVYESVEKSGPGSDGWAVKEGETSITALKANFMHAEGFEGEVKL</sequence>
<dbReference type="InterPro" id="IPR027746">
    <property type="entry name" value="TTL"/>
</dbReference>
<dbReference type="Proteomes" id="UP000070133">
    <property type="component" value="Unassembled WGS sequence"/>
</dbReference>
<dbReference type="GO" id="GO:0000932">
    <property type="term" value="C:P-body"/>
    <property type="evidence" value="ECO:0007669"/>
    <property type="project" value="TreeGrafter"/>
</dbReference>
<dbReference type="PANTHER" id="PTHR47551">
    <property type="entry name" value="TUBULIN--TYROSINE LIGASE PBY1-RELATED"/>
    <property type="match status" value="1"/>
</dbReference>
<evidence type="ECO:0000313" key="3">
    <source>
        <dbReference type="EMBL" id="KXT04610.1"/>
    </source>
</evidence>
<dbReference type="SUPFAM" id="SSF51735">
    <property type="entry name" value="NAD(P)-binding Rossmann-fold domains"/>
    <property type="match status" value="1"/>
</dbReference>
<dbReference type="InterPro" id="IPR020904">
    <property type="entry name" value="Sc_DH/Rdtase_CS"/>
</dbReference>
<dbReference type="NCBIfam" id="TIGR00087">
    <property type="entry name" value="surE"/>
    <property type="match status" value="1"/>
</dbReference>
<comment type="caution">
    <text evidence="3">The sequence shown here is derived from an EMBL/GenBank/DDBJ whole genome shotgun (WGS) entry which is preliminary data.</text>
</comment>
<evidence type="ECO:0000313" key="4">
    <source>
        <dbReference type="Proteomes" id="UP000070133"/>
    </source>
</evidence>
<keyword evidence="4" id="KW-1185">Reference proteome</keyword>
<dbReference type="PROSITE" id="PS00061">
    <property type="entry name" value="ADH_SHORT"/>
    <property type="match status" value="1"/>
</dbReference>
<dbReference type="PANTHER" id="PTHR47551:SF1">
    <property type="entry name" value="TUBULIN--TYROSINE LIGASE PBY1-RELATED"/>
    <property type="match status" value="1"/>
</dbReference>
<dbReference type="Gene3D" id="3.40.1210.10">
    <property type="entry name" value="Survival protein SurE-like phosphatase/nucleotidase"/>
    <property type="match status" value="1"/>
</dbReference>
<dbReference type="GO" id="GO:0016787">
    <property type="term" value="F:hydrolase activity"/>
    <property type="evidence" value="ECO:0007669"/>
    <property type="project" value="InterPro"/>
</dbReference>
<dbReference type="SUPFAM" id="SSF64167">
    <property type="entry name" value="SurE-like"/>
    <property type="match status" value="1"/>
</dbReference>
<dbReference type="Pfam" id="PF01975">
    <property type="entry name" value="SurE"/>
    <property type="match status" value="1"/>
</dbReference>
<proteinExistence type="predicted"/>
<dbReference type="FunFam" id="3.40.50.720:FF:000084">
    <property type="entry name" value="Short-chain dehydrogenase reductase"/>
    <property type="match status" value="1"/>
</dbReference>
<evidence type="ECO:0000256" key="1">
    <source>
        <dbReference type="ARBA" id="ARBA00022857"/>
    </source>
</evidence>
<gene>
    <name evidence="3" type="ORF">AC578_8646</name>
</gene>
<reference evidence="3 4" key="1">
    <citation type="submission" date="2015-07" db="EMBL/GenBank/DDBJ databases">
        <title>Comparative genomics of the Sigatoka disease complex on banana suggests a link between parallel evolutionary changes in Pseudocercospora fijiensis and Pseudocercospora eumusae and increased virulence on the banana host.</title>
        <authorList>
            <person name="Chang T.-C."/>
            <person name="Salvucci A."/>
            <person name="Crous P.W."/>
            <person name="Stergiopoulos I."/>
        </authorList>
    </citation>
    <scope>NUCLEOTIDE SEQUENCE [LARGE SCALE GENOMIC DNA]</scope>
    <source>
        <strain evidence="3 4">CBS 114824</strain>
    </source>
</reference>
<dbReference type="InterPro" id="IPR036291">
    <property type="entry name" value="NAD(P)-bd_dom_sf"/>
</dbReference>
<dbReference type="InterPro" id="IPR036523">
    <property type="entry name" value="SurE-like_sf"/>
</dbReference>
<dbReference type="Pfam" id="PF13561">
    <property type="entry name" value="adh_short_C2"/>
    <property type="match status" value="1"/>
</dbReference>
<dbReference type="OrthoDB" id="202825at2759"/>
<dbReference type="STRING" id="321146.A0A139HQ77"/>
<dbReference type="EMBL" id="LFZN01000020">
    <property type="protein sequence ID" value="KXT04610.1"/>
    <property type="molecule type" value="Genomic_DNA"/>
</dbReference>
<protein>
    <recommendedName>
        <fullName evidence="2">Survival protein SurE-like phosphatase/nucleotidase domain-containing protein</fullName>
    </recommendedName>
</protein>
<dbReference type="AlphaFoldDB" id="A0A139HQ77"/>
<dbReference type="InterPro" id="IPR002347">
    <property type="entry name" value="SDR_fam"/>
</dbReference>
<evidence type="ECO:0000259" key="2">
    <source>
        <dbReference type="Pfam" id="PF01975"/>
    </source>
</evidence>
<feature type="domain" description="Survival protein SurE-like phosphatase/nucleotidase" evidence="2">
    <location>
        <begin position="271"/>
        <end position="471"/>
    </location>
</feature>
<dbReference type="InterPro" id="IPR002828">
    <property type="entry name" value="SurE-like_Pase/nucleotidase"/>
</dbReference>
<name>A0A139HQ77_9PEZI</name>